<sequence length="502" mass="54917">MSLIRGIQSAIFHYVSCAPCTGYLYRSKRRKQAKRDRGQKRQLEMEQPDLYRHPEPSATNPYWSEEIVLGPGPPPRRTGRKAHNGSQRGITTAGTHSTGPSRGGSSLDMNHPETTDPTRTSDDTLSGDNWNRRRYQREDEELWGFGEPDPTTRKGSQSNGTGSSVGVAGISRPGTAYSTAESYYTARAPPVNDLHPPVVSMPSPNAADNKWMLQPPPRAKIMNGKERATDRSRSGSGTSSRIELNLQRQVSARQLQVKLERGETPEMPPLSRGSCYRNATKGQRHDRDPKTPKATLPPLSGSRKKRRSAPVAISSDSTDDDSSGESSDTIVHTAPTTSPTSSLRIVRVRNSRHKLSTVLSGESACPSPSSQSSSDQNAHPSPSKPRRPARISRSTTITSSDPIPRAMKSRAPLAASDVSSLNILEDLVSPHALLNSRFVSAPLMEARIRLPESDCAEEMLLVDVQHGGALKGEGRVLGKVLDGQGKERSLERDPRMRWSVDF</sequence>
<proteinExistence type="predicted"/>
<name>A0ACC8EKU8_9PEZI</name>
<reference evidence="1 2" key="1">
    <citation type="journal article" date="2016" name="Nat. Commun.">
        <title>Ectomycorrhizal ecology is imprinted in the genome of the dominant symbiotic fungus Cenococcum geophilum.</title>
        <authorList>
            <consortium name="DOE Joint Genome Institute"/>
            <person name="Peter M."/>
            <person name="Kohler A."/>
            <person name="Ohm R.A."/>
            <person name="Kuo A."/>
            <person name="Krutzmann J."/>
            <person name="Morin E."/>
            <person name="Arend M."/>
            <person name="Barry K.W."/>
            <person name="Binder M."/>
            <person name="Choi C."/>
            <person name="Clum A."/>
            <person name="Copeland A."/>
            <person name="Grisel N."/>
            <person name="Haridas S."/>
            <person name="Kipfer T."/>
            <person name="LaButti K."/>
            <person name="Lindquist E."/>
            <person name="Lipzen A."/>
            <person name="Maire R."/>
            <person name="Meier B."/>
            <person name="Mihaltcheva S."/>
            <person name="Molinier V."/>
            <person name="Murat C."/>
            <person name="Poggeler S."/>
            <person name="Quandt C.A."/>
            <person name="Sperisen C."/>
            <person name="Tritt A."/>
            <person name="Tisserant E."/>
            <person name="Crous P.W."/>
            <person name="Henrissat B."/>
            <person name="Nehls U."/>
            <person name="Egli S."/>
            <person name="Spatafora J.W."/>
            <person name="Grigoriev I.V."/>
            <person name="Martin F.M."/>
        </authorList>
    </citation>
    <scope>NUCLEOTIDE SEQUENCE [LARGE SCALE GENOMIC DNA]</scope>
    <source>
        <strain evidence="1 2">1.58</strain>
    </source>
</reference>
<evidence type="ECO:0000313" key="2">
    <source>
        <dbReference type="Proteomes" id="UP000250078"/>
    </source>
</evidence>
<protein>
    <submittedName>
        <fullName evidence="1">Uncharacterized protein</fullName>
    </submittedName>
</protein>
<gene>
    <name evidence="1" type="ORF">K441DRAFT_597114</name>
</gene>
<dbReference type="Proteomes" id="UP000250078">
    <property type="component" value="Unassembled WGS sequence"/>
</dbReference>
<evidence type="ECO:0000313" key="1">
    <source>
        <dbReference type="EMBL" id="OCK86915.1"/>
    </source>
</evidence>
<accession>A0ACC8EKU8</accession>
<keyword evidence="2" id="KW-1185">Reference proteome</keyword>
<organism evidence="1 2">
    <name type="scientific">Cenococcum geophilum 1.58</name>
    <dbReference type="NCBI Taxonomy" id="794803"/>
    <lineage>
        <taxon>Eukaryota</taxon>
        <taxon>Fungi</taxon>
        <taxon>Dikarya</taxon>
        <taxon>Ascomycota</taxon>
        <taxon>Pezizomycotina</taxon>
        <taxon>Dothideomycetes</taxon>
        <taxon>Pleosporomycetidae</taxon>
        <taxon>Gloniales</taxon>
        <taxon>Gloniaceae</taxon>
        <taxon>Cenococcum</taxon>
    </lineage>
</organism>
<dbReference type="EMBL" id="KV748279">
    <property type="protein sequence ID" value="OCK86915.1"/>
    <property type="molecule type" value="Genomic_DNA"/>
</dbReference>